<evidence type="ECO:0000313" key="1">
    <source>
        <dbReference type="EMBL" id="SEC41916.1"/>
    </source>
</evidence>
<dbReference type="RefSeq" id="WP_090455565.1">
    <property type="nucleotide sequence ID" value="NZ_FNTC01000002.1"/>
</dbReference>
<reference evidence="2" key="1">
    <citation type="submission" date="2016-10" db="EMBL/GenBank/DDBJ databases">
        <authorList>
            <person name="Varghese N."/>
            <person name="Submissions S."/>
        </authorList>
    </citation>
    <scope>NUCLEOTIDE SEQUENCE [LARGE SCALE GENOMIC DNA]</scope>
    <source>
        <strain evidence="2">BS3660</strain>
    </source>
</reference>
<keyword evidence="2" id="KW-1185">Reference proteome</keyword>
<proteinExistence type="predicted"/>
<organism evidence="1 2">
    <name type="scientific">Pseudomonas jessenii</name>
    <dbReference type="NCBI Taxonomy" id="77298"/>
    <lineage>
        <taxon>Bacteria</taxon>
        <taxon>Pseudomonadati</taxon>
        <taxon>Pseudomonadota</taxon>
        <taxon>Gammaproteobacteria</taxon>
        <taxon>Pseudomonadales</taxon>
        <taxon>Pseudomonadaceae</taxon>
        <taxon>Pseudomonas</taxon>
    </lineage>
</organism>
<dbReference type="AlphaFoldDB" id="A0A231GQP6"/>
<sequence length="73" mass="7829">MTSKTKEVSAATDAPAPATLSIFRDTLYTSRVLILLDAGRTLKVEKGQVAVASDDTVALEYLRGRKDFVAVEG</sequence>
<name>A0A231GQP6_PSEJE</name>
<gene>
    <name evidence="1" type="ORF">SAMN04490187_4297</name>
</gene>
<evidence type="ECO:0000313" key="2">
    <source>
        <dbReference type="Proteomes" id="UP000198542"/>
    </source>
</evidence>
<dbReference type="EMBL" id="FNTC01000002">
    <property type="protein sequence ID" value="SEC41916.1"/>
    <property type="molecule type" value="Genomic_DNA"/>
</dbReference>
<dbReference type="Proteomes" id="UP000198542">
    <property type="component" value="Unassembled WGS sequence"/>
</dbReference>
<protein>
    <submittedName>
        <fullName evidence="1">Uncharacterized protein</fullName>
    </submittedName>
</protein>
<accession>A0A231GQP6</accession>